<reference evidence="3 5" key="1">
    <citation type="submission" date="2019-07" db="EMBL/GenBank/DDBJ databases">
        <title>Genomes of sea-ice associated Colwellia species.</title>
        <authorList>
            <person name="Bowman J.P."/>
        </authorList>
    </citation>
    <scope>NUCLEOTIDE SEQUENCE [LARGE SCALE GENOMIC DNA]</scope>
    <source>
        <strain evidence="2 4">ACAM 607</strain>
        <strain evidence="3 5">IC036</strain>
    </source>
</reference>
<dbReference type="GO" id="GO:0005829">
    <property type="term" value="C:cytosol"/>
    <property type="evidence" value="ECO:0007669"/>
    <property type="project" value="TreeGrafter"/>
</dbReference>
<organism evidence="3 5">
    <name type="scientific">Colwellia hornerae</name>
    <dbReference type="NCBI Taxonomy" id="89402"/>
    <lineage>
        <taxon>Bacteria</taxon>
        <taxon>Pseudomonadati</taxon>
        <taxon>Pseudomonadota</taxon>
        <taxon>Gammaproteobacteria</taxon>
        <taxon>Alteromonadales</taxon>
        <taxon>Colwelliaceae</taxon>
        <taxon>Colwellia</taxon>
    </lineage>
</organism>
<evidence type="ECO:0000256" key="1">
    <source>
        <dbReference type="ARBA" id="ARBA00038308"/>
    </source>
</evidence>
<name>A0A5C6Q2V7_9GAMM</name>
<proteinExistence type="inferred from homology"/>
<dbReference type="PANTHER" id="PTHR37528">
    <property type="entry name" value="UPF0149 PROTEIN YGFB"/>
    <property type="match status" value="1"/>
</dbReference>
<keyword evidence="4" id="KW-1185">Reference proteome</keyword>
<dbReference type="EMBL" id="VOLQ01000053">
    <property type="protein sequence ID" value="TWX63112.1"/>
    <property type="molecule type" value="Genomic_DNA"/>
</dbReference>
<dbReference type="Gene3D" id="1.20.120.740">
    <property type="entry name" value="YgfB uncharacterised protein family UPF0149, PF03695"/>
    <property type="match status" value="1"/>
</dbReference>
<dbReference type="OrthoDB" id="9783391at2"/>
<gene>
    <name evidence="2" type="ORF">ESZ26_17990</name>
    <name evidence="3" type="ORF">ESZ27_17860</name>
</gene>
<evidence type="ECO:0000313" key="5">
    <source>
        <dbReference type="Proteomes" id="UP000321917"/>
    </source>
</evidence>
<accession>A0A5C6Q2V7</accession>
<evidence type="ECO:0000313" key="4">
    <source>
        <dbReference type="Proteomes" id="UP000321525"/>
    </source>
</evidence>
<dbReference type="NCBIfam" id="TIGR02292">
    <property type="entry name" value="ygfB_yecA"/>
    <property type="match status" value="1"/>
</dbReference>
<dbReference type="RefSeq" id="WP_146801053.1">
    <property type="nucleotide sequence ID" value="NZ_VOLP01000037.1"/>
</dbReference>
<dbReference type="PANTHER" id="PTHR37528:SF1">
    <property type="entry name" value="UPF0149 PROTEIN YGFB"/>
    <property type="match status" value="1"/>
</dbReference>
<dbReference type="Proteomes" id="UP000321917">
    <property type="component" value="Unassembled WGS sequence"/>
</dbReference>
<dbReference type="SUPFAM" id="SSF101327">
    <property type="entry name" value="YgfB-like"/>
    <property type="match status" value="1"/>
</dbReference>
<dbReference type="InterPro" id="IPR036255">
    <property type="entry name" value="YgfB-like_sf"/>
</dbReference>
<protein>
    <submittedName>
        <fullName evidence="3">UPF0149 family protein</fullName>
    </submittedName>
</protein>
<evidence type="ECO:0000313" key="3">
    <source>
        <dbReference type="EMBL" id="TWX63112.1"/>
    </source>
</evidence>
<comment type="similarity">
    <text evidence="1">Belongs to the UPF0149 family.</text>
</comment>
<sequence length="189" mass="20849">MSNETSLDFASVQAILTTESITVHGAELHGVLTGLVCAGFTFESEDYIVMINDLFNNGEGLPRAVKSLVKSMFAKVWHDIIDDSYGFQLTLPDDDDSMVERGHALSVWVQGFNLGFGLQQKNKAVLSADVKEVLIDFAEIANLSDEMEEDEDTEQAYFEIAEYVRISALLCFTELGSPPESKSAEDTVH</sequence>
<dbReference type="Pfam" id="PF03695">
    <property type="entry name" value="UPF0149"/>
    <property type="match status" value="1"/>
</dbReference>
<dbReference type="EMBL" id="VOLR01000038">
    <property type="protein sequence ID" value="TWX54310.1"/>
    <property type="molecule type" value="Genomic_DNA"/>
</dbReference>
<evidence type="ECO:0000313" key="2">
    <source>
        <dbReference type="EMBL" id="TWX54310.1"/>
    </source>
</evidence>
<dbReference type="AlphaFoldDB" id="A0A5C6Q2V7"/>
<comment type="caution">
    <text evidence="3">The sequence shown here is derived from an EMBL/GenBank/DDBJ whole genome shotgun (WGS) entry which is preliminary data.</text>
</comment>
<dbReference type="InterPro" id="IPR011978">
    <property type="entry name" value="YgfB-like"/>
</dbReference>
<dbReference type="Proteomes" id="UP000321525">
    <property type="component" value="Unassembled WGS sequence"/>
</dbReference>